<gene>
    <name evidence="2" type="ORF">ARMGADRAFT_1133274</name>
</gene>
<name>A0A2H3CMA0_ARMGA</name>
<protein>
    <submittedName>
        <fullName evidence="2">Uncharacterized protein</fullName>
    </submittedName>
</protein>
<evidence type="ECO:0000313" key="2">
    <source>
        <dbReference type="EMBL" id="PBK84209.1"/>
    </source>
</evidence>
<dbReference type="InParanoid" id="A0A2H3CMA0"/>
<organism evidence="2 3">
    <name type="scientific">Armillaria gallica</name>
    <name type="common">Bulbous honey fungus</name>
    <name type="synonym">Armillaria bulbosa</name>
    <dbReference type="NCBI Taxonomy" id="47427"/>
    <lineage>
        <taxon>Eukaryota</taxon>
        <taxon>Fungi</taxon>
        <taxon>Dikarya</taxon>
        <taxon>Basidiomycota</taxon>
        <taxon>Agaricomycotina</taxon>
        <taxon>Agaricomycetes</taxon>
        <taxon>Agaricomycetidae</taxon>
        <taxon>Agaricales</taxon>
        <taxon>Marasmiineae</taxon>
        <taxon>Physalacriaceae</taxon>
        <taxon>Armillaria</taxon>
    </lineage>
</organism>
<feature type="region of interest" description="Disordered" evidence="1">
    <location>
        <begin position="104"/>
        <end position="133"/>
    </location>
</feature>
<proteinExistence type="predicted"/>
<accession>A0A2H3CMA0</accession>
<dbReference type="EMBL" id="KZ293700">
    <property type="protein sequence ID" value="PBK84209.1"/>
    <property type="molecule type" value="Genomic_DNA"/>
</dbReference>
<dbReference type="OrthoDB" id="10517984at2759"/>
<dbReference type="AlphaFoldDB" id="A0A2H3CMA0"/>
<evidence type="ECO:0000256" key="1">
    <source>
        <dbReference type="SAM" id="MobiDB-lite"/>
    </source>
</evidence>
<feature type="compositionally biased region" description="Polar residues" evidence="1">
    <location>
        <begin position="111"/>
        <end position="120"/>
    </location>
</feature>
<feature type="compositionally biased region" description="Basic and acidic residues" evidence="1">
    <location>
        <begin position="122"/>
        <end position="133"/>
    </location>
</feature>
<keyword evidence="3" id="KW-1185">Reference proteome</keyword>
<sequence length="133" mass="15418">MTSPETPTKSKNQGTSTILRIRKFRYHRLREMLQKEVGAYTSQEQQSWKKSCHYGVRVEEMRQYAIALLVRKKNTANRTDKEEQRKRISKYAYPSRTFEKAGATMCIGDTVPTSENTSTSAKRKETPDEVGHQ</sequence>
<reference evidence="3" key="1">
    <citation type="journal article" date="2017" name="Nat. Ecol. Evol.">
        <title>Genome expansion and lineage-specific genetic innovations in the forest pathogenic fungi Armillaria.</title>
        <authorList>
            <person name="Sipos G."/>
            <person name="Prasanna A.N."/>
            <person name="Walter M.C."/>
            <person name="O'Connor E."/>
            <person name="Balint B."/>
            <person name="Krizsan K."/>
            <person name="Kiss B."/>
            <person name="Hess J."/>
            <person name="Varga T."/>
            <person name="Slot J."/>
            <person name="Riley R."/>
            <person name="Boka B."/>
            <person name="Rigling D."/>
            <person name="Barry K."/>
            <person name="Lee J."/>
            <person name="Mihaltcheva S."/>
            <person name="LaButti K."/>
            <person name="Lipzen A."/>
            <person name="Waldron R."/>
            <person name="Moloney N.M."/>
            <person name="Sperisen C."/>
            <person name="Kredics L."/>
            <person name="Vagvoelgyi C."/>
            <person name="Patrignani A."/>
            <person name="Fitzpatrick D."/>
            <person name="Nagy I."/>
            <person name="Doyle S."/>
            <person name="Anderson J.B."/>
            <person name="Grigoriev I.V."/>
            <person name="Gueldener U."/>
            <person name="Muensterkoetter M."/>
            <person name="Nagy L.G."/>
        </authorList>
    </citation>
    <scope>NUCLEOTIDE SEQUENCE [LARGE SCALE GENOMIC DNA]</scope>
    <source>
        <strain evidence="3">Ar21-2</strain>
    </source>
</reference>
<evidence type="ECO:0000313" key="3">
    <source>
        <dbReference type="Proteomes" id="UP000217790"/>
    </source>
</evidence>
<dbReference type="Proteomes" id="UP000217790">
    <property type="component" value="Unassembled WGS sequence"/>
</dbReference>